<sequence>MDQTETLSRRFQKCWIEESQRSKPRLLRALNCSLGGRFWRGGFFKVTSS</sequence>
<evidence type="ECO:0000313" key="2">
    <source>
        <dbReference type="Proteomes" id="UP000288805"/>
    </source>
</evidence>
<dbReference type="Proteomes" id="UP000288805">
    <property type="component" value="Unassembled WGS sequence"/>
</dbReference>
<organism evidence="1 2">
    <name type="scientific">Vitis vinifera</name>
    <name type="common">Grape</name>
    <dbReference type="NCBI Taxonomy" id="29760"/>
    <lineage>
        <taxon>Eukaryota</taxon>
        <taxon>Viridiplantae</taxon>
        <taxon>Streptophyta</taxon>
        <taxon>Embryophyta</taxon>
        <taxon>Tracheophyta</taxon>
        <taxon>Spermatophyta</taxon>
        <taxon>Magnoliopsida</taxon>
        <taxon>eudicotyledons</taxon>
        <taxon>Gunneridae</taxon>
        <taxon>Pentapetalae</taxon>
        <taxon>rosids</taxon>
        <taxon>Vitales</taxon>
        <taxon>Vitaceae</taxon>
        <taxon>Viteae</taxon>
        <taxon>Vitis</taxon>
    </lineage>
</organism>
<name>A0A438IPA9_VITVI</name>
<evidence type="ECO:0000313" key="1">
    <source>
        <dbReference type="EMBL" id="RVW98550.1"/>
    </source>
</evidence>
<reference evidence="1 2" key="1">
    <citation type="journal article" date="2018" name="PLoS Genet.">
        <title>Population sequencing reveals clonal diversity and ancestral inbreeding in the grapevine cultivar Chardonnay.</title>
        <authorList>
            <person name="Roach M.J."/>
            <person name="Johnson D.L."/>
            <person name="Bohlmann J."/>
            <person name="van Vuuren H.J."/>
            <person name="Jones S.J."/>
            <person name="Pretorius I.S."/>
            <person name="Schmidt S.A."/>
            <person name="Borneman A.R."/>
        </authorList>
    </citation>
    <scope>NUCLEOTIDE SEQUENCE [LARGE SCALE GENOMIC DNA]</scope>
    <source>
        <strain evidence="2">cv. Chardonnay</strain>
        <tissue evidence="1">Leaf</tissue>
    </source>
</reference>
<gene>
    <name evidence="1" type="primary">ABCC12_0</name>
    <name evidence="1" type="ORF">CK203_026822</name>
</gene>
<proteinExistence type="predicted"/>
<dbReference type="AlphaFoldDB" id="A0A438IPA9"/>
<protein>
    <submittedName>
        <fullName evidence="1">ABC transporter C family member 12</fullName>
    </submittedName>
</protein>
<dbReference type="EMBL" id="QGNW01000093">
    <property type="protein sequence ID" value="RVW98550.1"/>
    <property type="molecule type" value="Genomic_DNA"/>
</dbReference>
<comment type="caution">
    <text evidence="1">The sequence shown here is derived from an EMBL/GenBank/DDBJ whole genome shotgun (WGS) entry which is preliminary data.</text>
</comment>
<accession>A0A438IPA9</accession>